<dbReference type="GO" id="GO:0032977">
    <property type="term" value="F:membrane insertase activity"/>
    <property type="evidence" value="ECO:0007669"/>
    <property type="project" value="EnsemblFungi"/>
</dbReference>
<evidence type="ECO:0000256" key="4">
    <source>
        <dbReference type="ARBA" id="ARBA00022989"/>
    </source>
</evidence>
<dbReference type="GO" id="GO:0005743">
    <property type="term" value="C:mitochondrial inner membrane"/>
    <property type="evidence" value="ECO:0007669"/>
    <property type="project" value="EnsemblFungi"/>
</dbReference>
<dbReference type="PANTHER" id="PTHR12428">
    <property type="entry name" value="OXA1"/>
    <property type="match status" value="1"/>
</dbReference>
<dbReference type="CDD" id="cd20069">
    <property type="entry name" value="5TM_Oxa1-like"/>
    <property type="match status" value="1"/>
</dbReference>
<keyword evidence="3 6" id="KW-0812">Transmembrane</keyword>
<dbReference type="InterPro" id="IPR028055">
    <property type="entry name" value="YidC/Oxa/ALB_C"/>
</dbReference>
<sequence length="305" mass="34672">MTESLQAVHTFTGLPWWALIPLTTVTLRTVWTLPLAVLQRKRIQKQSELRPLVSAMSPVLKLNLAKKVQAAKRKAQKSLETSSSNGSNSDSTETFAALQSPLASMKYEEVLVLSTKETRKRQKALFKKNNVQLWKNMILPAFQVPLWVSMSLTMRDLSGWTSWDSLPNKPLDEALYSEGLFWFTDLTSFDQLHVFPLLVGITALCNVEWTFKTLELSRLTMKKRLRPTLTDAISNLSRMTVVFMMAISLNAPSALTLYWLSSQMYSLVQNVILDLTLPISFTPRKRFNYKESKSANARPVINTHS</sequence>
<dbReference type="eggNOG" id="KOG1239">
    <property type="taxonomic scope" value="Eukaryota"/>
</dbReference>
<dbReference type="Proteomes" id="UP000002258">
    <property type="component" value="Chromosome 2"/>
</dbReference>
<keyword evidence="5 7" id="KW-0472">Membrane</keyword>
<dbReference type="RefSeq" id="XP_001382409.2">
    <property type="nucleotide sequence ID" value="XM_001382372.1"/>
</dbReference>
<keyword evidence="4 7" id="KW-1133">Transmembrane helix</keyword>
<evidence type="ECO:0000256" key="5">
    <source>
        <dbReference type="ARBA" id="ARBA00023136"/>
    </source>
</evidence>
<evidence type="ECO:0000256" key="7">
    <source>
        <dbReference type="SAM" id="Phobius"/>
    </source>
</evidence>
<proteinExistence type="inferred from homology"/>
<dbReference type="OMA" id="WQRKRIV"/>
<protein>
    <submittedName>
        <fullName evidence="9">COX18 cytochrome c oxidase assembly protein</fullName>
    </submittedName>
</protein>
<evidence type="ECO:0000259" key="8">
    <source>
        <dbReference type="Pfam" id="PF02096"/>
    </source>
</evidence>
<feature type="domain" description="Membrane insertase YidC/Oxa/ALB C-terminal" evidence="8">
    <location>
        <begin position="115"/>
        <end position="273"/>
    </location>
</feature>
<evidence type="ECO:0000256" key="3">
    <source>
        <dbReference type="ARBA" id="ARBA00022692"/>
    </source>
</evidence>
<reference evidence="9 10" key="1">
    <citation type="journal article" date="2007" name="Nat. Biotechnol.">
        <title>Genome sequence of the lignocellulose-bioconverting and xylose-fermenting yeast Pichia stipitis.</title>
        <authorList>
            <person name="Jeffries T.W."/>
            <person name="Grigoriev I.V."/>
            <person name="Grimwood J."/>
            <person name="Laplaza J.M."/>
            <person name="Aerts A."/>
            <person name="Salamov A."/>
            <person name="Schmutz J."/>
            <person name="Lindquist E."/>
            <person name="Dehal P."/>
            <person name="Shapiro H."/>
            <person name="Jin Y.S."/>
            <person name="Passoth V."/>
            <person name="Richardson P.M."/>
        </authorList>
    </citation>
    <scope>NUCLEOTIDE SEQUENCE [LARGE SCALE GENOMIC DNA]</scope>
    <source>
        <strain evidence="10">ATCC 58785 / CBS 6054 / NBRC 10063 / NRRL Y-11545</strain>
    </source>
</reference>
<evidence type="ECO:0000256" key="1">
    <source>
        <dbReference type="ARBA" id="ARBA00004141"/>
    </source>
</evidence>
<dbReference type="HOGENOM" id="CLU_029282_2_1_1"/>
<dbReference type="STRING" id="322104.A3LNS9"/>
<dbReference type="FunCoup" id="A3LNS9">
    <property type="interactions" value="66"/>
</dbReference>
<feature type="transmembrane region" description="Helical" evidence="7">
    <location>
        <begin position="16"/>
        <end position="38"/>
    </location>
</feature>
<dbReference type="GeneID" id="4836635"/>
<dbReference type="AlphaFoldDB" id="A3LNS9"/>
<accession>A3LNS9</accession>
<dbReference type="InterPro" id="IPR001708">
    <property type="entry name" value="YidC/ALB3/OXA1/COX18"/>
</dbReference>
<keyword evidence="10" id="KW-1185">Reference proteome</keyword>
<feature type="transmembrane region" description="Helical" evidence="7">
    <location>
        <begin position="232"/>
        <end position="251"/>
    </location>
</feature>
<dbReference type="GO" id="GO:0033617">
    <property type="term" value="P:mitochondrial respiratory chain complex IV assembly"/>
    <property type="evidence" value="ECO:0007669"/>
    <property type="project" value="TreeGrafter"/>
</dbReference>
<dbReference type="EMBL" id="CP000496">
    <property type="protein sequence ID" value="ABN64380.2"/>
    <property type="molecule type" value="Genomic_DNA"/>
</dbReference>
<dbReference type="OrthoDB" id="2148490at2759"/>
<dbReference type="GO" id="GO:0032979">
    <property type="term" value="P:protein insertion into mitochondrial inner membrane from matrix"/>
    <property type="evidence" value="ECO:0007669"/>
    <property type="project" value="EnsemblFungi"/>
</dbReference>
<dbReference type="PANTHER" id="PTHR12428:SF65">
    <property type="entry name" value="CYTOCHROME C OXIDASE ASSEMBLY PROTEIN COX18, MITOCHONDRIAL"/>
    <property type="match status" value="1"/>
</dbReference>
<gene>
    <name evidence="9" type="primary">COX18</name>
    <name evidence="9" type="ORF">PICST_87128</name>
</gene>
<evidence type="ECO:0000256" key="6">
    <source>
        <dbReference type="RuleBase" id="RU003945"/>
    </source>
</evidence>
<evidence type="ECO:0000313" key="10">
    <source>
        <dbReference type="Proteomes" id="UP000002258"/>
    </source>
</evidence>
<evidence type="ECO:0000313" key="9">
    <source>
        <dbReference type="EMBL" id="ABN64380.2"/>
    </source>
</evidence>
<name>A3LNS9_PICST</name>
<dbReference type="InParanoid" id="A3LNS9"/>
<comment type="similarity">
    <text evidence="2 6">Belongs to the OXA1/ALB3/YidC family.</text>
</comment>
<dbReference type="KEGG" id="pic:PICST_87128"/>
<feature type="transmembrane region" description="Helical" evidence="7">
    <location>
        <begin position="192"/>
        <end position="211"/>
    </location>
</feature>
<comment type="subcellular location">
    <subcellularLocation>
        <location evidence="1 6">Membrane</location>
        <topology evidence="1 6">Multi-pass membrane protein</topology>
    </subcellularLocation>
</comment>
<dbReference type="Pfam" id="PF02096">
    <property type="entry name" value="60KD_IMP"/>
    <property type="match status" value="1"/>
</dbReference>
<evidence type="ECO:0000256" key="2">
    <source>
        <dbReference type="ARBA" id="ARBA00009877"/>
    </source>
</evidence>
<organism evidence="9 10">
    <name type="scientific">Scheffersomyces stipitis (strain ATCC 58785 / CBS 6054 / NBRC 10063 / NRRL Y-11545)</name>
    <name type="common">Yeast</name>
    <name type="synonym">Pichia stipitis</name>
    <dbReference type="NCBI Taxonomy" id="322104"/>
    <lineage>
        <taxon>Eukaryota</taxon>
        <taxon>Fungi</taxon>
        <taxon>Dikarya</taxon>
        <taxon>Ascomycota</taxon>
        <taxon>Saccharomycotina</taxon>
        <taxon>Pichiomycetes</taxon>
        <taxon>Debaryomycetaceae</taxon>
        <taxon>Scheffersomyces</taxon>
    </lineage>
</organism>